<organism evidence="4 5">
    <name type="scientific">Stereocaulon virgatum</name>
    <dbReference type="NCBI Taxonomy" id="373712"/>
    <lineage>
        <taxon>Eukaryota</taxon>
        <taxon>Fungi</taxon>
        <taxon>Dikarya</taxon>
        <taxon>Ascomycota</taxon>
        <taxon>Pezizomycotina</taxon>
        <taxon>Lecanoromycetes</taxon>
        <taxon>OSLEUM clade</taxon>
        <taxon>Lecanoromycetidae</taxon>
        <taxon>Lecanorales</taxon>
        <taxon>Lecanorineae</taxon>
        <taxon>Stereocaulaceae</taxon>
        <taxon>Stereocaulon</taxon>
    </lineage>
</organism>
<gene>
    <name evidence="4" type="ORF">N7G274_007700</name>
</gene>
<keyword evidence="3" id="KW-0687">Ribonucleoprotein</keyword>
<dbReference type="SUPFAM" id="SSF52313">
    <property type="entry name" value="Ribosomal protein S2"/>
    <property type="match status" value="1"/>
</dbReference>
<keyword evidence="5" id="KW-1185">Reference proteome</keyword>
<dbReference type="PANTHER" id="PTHR12534">
    <property type="entry name" value="30S RIBOSOMAL PROTEIN S2 PROKARYOTIC AND ORGANELLAR"/>
    <property type="match status" value="1"/>
</dbReference>
<dbReference type="PANTHER" id="PTHR12534:SF0">
    <property type="entry name" value="SMALL RIBOSOMAL SUBUNIT PROTEIN US2M"/>
    <property type="match status" value="1"/>
</dbReference>
<name>A0ABR4A7W6_9LECA</name>
<dbReference type="PRINTS" id="PR00395">
    <property type="entry name" value="RIBOSOMALS2"/>
</dbReference>
<comment type="similarity">
    <text evidence="1">Belongs to the universal ribosomal protein uS2 family.</text>
</comment>
<proteinExistence type="inferred from homology"/>
<dbReference type="HAMAP" id="MF_00291_B">
    <property type="entry name" value="Ribosomal_uS2_B"/>
    <property type="match status" value="1"/>
</dbReference>
<dbReference type="InterPro" id="IPR001865">
    <property type="entry name" value="Ribosomal_uS2"/>
</dbReference>
<dbReference type="Pfam" id="PF00318">
    <property type="entry name" value="Ribosomal_S2"/>
    <property type="match status" value="1"/>
</dbReference>
<accession>A0ABR4A7W6</accession>
<dbReference type="InterPro" id="IPR005706">
    <property type="entry name" value="Ribosomal_uS2_bac/mit/plastid"/>
</dbReference>
<dbReference type="CDD" id="cd01425">
    <property type="entry name" value="RPS2"/>
    <property type="match status" value="1"/>
</dbReference>
<reference evidence="4 5" key="1">
    <citation type="submission" date="2024-09" db="EMBL/GenBank/DDBJ databases">
        <title>Rethinking Asexuality: The Enigmatic Case of Functional Sexual Genes in Lepraria (Stereocaulaceae).</title>
        <authorList>
            <person name="Doellman M."/>
            <person name="Sun Y."/>
            <person name="Barcenas-Pena A."/>
            <person name="Lumbsch H.T."/>
            <person name="Grewe F."/>
        </authorList>
    </citation>
    <scope>NUCLEOTIDE SEQUENCE [LARGE SCALE GENOMIC DNA]</scope>
    <source>
        <strain evidence="4 5">Mercado 3170</strain>
    </source>
</reference>
<evidence type="ECO:0000313" key="4">
    <source>
        <dbReference type="EMBL" id="KAL2039428.1"/>
    </source>
</evidence>
<evidence type="ECO:0000256" key="3">
    <source>
        <dbReference type="ARBA" id="ARBA00023274"/>
    </source>
</evidence>
<dbReference type="Gene3D" id="3.40.50.10490">
    <property type="entry name" value="Glucose-6-phosphate isomerase like protein, domain 1"/>
    <property type="match status" value="1"/>
</dbReference>
<evidence type="ECO:0000256" key="1">
    <source>
        <dbReference type="ARBA" id="ARBA00006242"/>
    </source>
</evidence>
<dbReference type="Proteomes" id="UP001590950">
    <property type="component" value="Unassembled WGS sequence"/>
</dbReference>
<evidence type="ECO:0000313" key="5">
    <source>
        <dbReference type="Proteomes" id="UP001590950"/>
    </source>
</evidence>
<protein>
    <recommendedName>
        <fullName evidence="6">Ribosomal protein S2</fullName>
    </recommendedName>
</protein>
<dbReference type="InterPro" id="IPR018130">
    <property type="entry name" value="Ribosomal_uS2_CS"/>
</dbReference>
<keyword evidence="2" id="KW-0689">Ribosomal protein</keyword>
<sequence>MIIRKAVIRQGCHTRTAPTRPWIRSLATEVDVQSIESSLDNSLKQTKSIESQVQNETTKLVPIIDSRTHSTLKLLEDKTAEKYKQLQRHKKLTNPLGSSIAPHYKPHLLVNHPPQPSEITLELLLASQAHLGHRTSHWNPLNSRYIFGIRQGIHIISLDVTAAHLRRACRVVSGVIERGGLVLFVGTRPGQDRCVVKAAQLAGGCHLFERWTPGSITNGHQILGNCKTKIVDEFDRDIPGYDEELRDRPVLKPDLVVCMNPLENWVLLHECSLNAIPTIGIIDTDVDPTLVTYPIPANDDSLRCVQVIAGVLGRAGEEGQKSRREKAMQGNVTYTPIVLSERVSTKGAQTGGSAKDIRGPQ</sequence>
<evidence type="ECO:0008006" key="6">
    <source>
        <dbReference type="Google" id="ProtNLM"/>
    </source>
</evidence>
<dbReference type="PROSITE" id="PS00962">
    <property type="entry name" value="RIBOSOMAL_S2_1"/>
    <property type="match status" value="1"/>
</dbReference>
<evidence type="ECO:0000256" key="2">
    <source>
        <dbReference type="ARBA" id="ARBA00022980"/>
    </source>
</evidence>
<dbReference type="NCBIfam" id="TIGR01011">
    <property type="entry name" value="rpsB_bact"/>
    <property type="match status" value="1"/>
</dbReference>
<dbReference type="InterPro" id="IPR023591">
    <property type="entry name" value="Ribosomal_uS2_flav_dom_sf"/>
</dbReference>
<comment type="caution">
    <text evidence="4">The sequence shown here is derived from an EMBL/GenBank/DDBJ whole genome shotgun (WGS) entry which is preliminary data.</text>
</comment>
<dbReference type="EMBL" id="JBEFKJ010000025">
    <property type="protein sequence ID" value="KAL2039428.1"/>
    <property type="molecule type" value="Genomic_DNA"/>
</dbReference>